<dbReference type="InterPro" id="IPR021109">
    <property type="entry name" value="Peptidase_aspartic_dom_sf"/>
</dbReference>
<feature type="compositionally biased region" description="Polar residues" evidence="8">
    <location>
        <begin position="612"/>
        <end position="623"/>
    </location>
</feature>
<organism evidence="11 12">
    <name type="scientific">Claviceps aff. purpurea</name>
    <dbReference type="NCBI Taxonomy" id="1967640"/>
    <lineage>
        <taxon>Eukaryota</taxon>
        <taxon>Fungi</taxon>
        <taxon>Dikarya</taxon>
        <taxon>Ascomycota</taxon>
        <taxon>Pezizomycotina</taxon>
        <taxon>Sordariomycetes</taxon>
        <taxon>Hypocreomycetidae</taxon>
        <taxon>Hypocreales</taxon>
        <taxon>Clavicipitaceae</taxon>
        <taxon>Claviceps</taxon>
    </lineage>
</organism>
<dbReference type="Gene3D" id="2.40.70.10">
    <property type="entry name" value="Acid Proteases"/>
    <property type="match status" value="2"/>
</dbReference>
<dbReference type="InterPro" id="IPR001461">
    <property type="entry name" value="Aspartic_peptidase_A1"/>
</dbReference>
<feature type="compositionally biased region" description="Low complexity" evidence="8">
    <location>
        <begin position="415"/>
        <end position="431"/>
    </location>
</feature>
<keyword evidence="7" id="KW-1015">Disulfide bond</keyword>
<dbReference type="AlphaFoldDB" id="A0A9P7QQL3"/>
<feature type="region of interest" description="Disordered" evidence="8">
    <location>
        <begin position="548"/>
        <end position="655"/>
    </location>
</feature>
<evidence type="ECO:0000259" key="10">
    <source>
        <dbReference type="PROSITE" id="PS51767"/>
    </source>
</evidence>
<keyword evidence="4" id="KW-0064">Aspartyl protease</keyword>
<evidence type="ECO:0000256" key="6">
    <source>
        <dbReference type="PIRSR" id="PIRSR601461-1"/>
    </source>
</evidence>
<dbReference type="SUPFAM" id="SSF50630">
    <property type="entry name" value="Acid proteases"/>
    <property type="match status" value="1"/>
</dbReference>
<feature type="compositionally biased region" description="Polar residues" evidence="8">
    <location>
        <begin position="574"/>
        <end position="604"/>
    </location>
</feature>
<comment type="similarity">
    <text evidence="1">Belongs to the peptidase A1 family.</text>
</comment>
<comment type="caution">
    <text evidence="11">The sequence shown here is derived from an EMBL/GenBank/DDBJ whole genome shotgun (WGS) entry which is preliminary data.</text>
</comment>
<dbReference type="PRINTS" id="PR00792">
    <property type="entry name" value="PEPSIN"/>
</dbReference>
<dbReference type="GO" id="GO:0006508">
    <property type="term" value="P:proteolysis"/>
    <property type="evidence" value="ECO:0007669"/>
    <property type="project" value="UniProtKB-KW"/>
</dbReference>
<dbReference type="PANTHER" id="PTHR47966">
    <property type="entry name" value="BETA-SITE APP-CLEAVING ENZYME, ISOFORM A-RELATED"/>
    <property type="match status" value="1"/>
</dbReference>
<dbReference type="PROSITE" id="PS51767">
    <property type="entry name" value="PEPTIDASE_A1"/>
    <property type="match status" value="1"/>
</dbReference>
<dbReference type="InterPro" id="IPR033876">
    <property type="entry name" value="SAP-like"/>
</dbReference>
<name>A0A9P7QQL3_9HYPO</name>
<dbReference type="InterPro" id="IPR033121">
    <property type="entry name" value="PEPTIDASE_A1"/>
</dbReference>
<dbReference type="CDD" id="cd05474">
    <property type="entry name" value="SAP_like"/>
    <property type="match status" value="1"/>
</dbReference>
<feature type="signal peptide" evidence="9">
    <location>
        <begin position="1"/>
        <end position="17"/>
    </location>
</feature>
<reference evidence="11 12" key="1">
    <citation type="journal article" date="2020" name="bioRxiv">
        <title>Whole genome comparisons of ergot fungi reveals the divergence and evolution of species within the genus Claviceps are the result of varying mechanisms driving genome evolution and host range expansion.</title>
        <authorList>
            <person name="Wyka S.A."/>
            <person name="Mondo S.J."/>
            <person name="Liu M."/>
            <person name="Dettman J."/>
            <person name="Nalam V."/>
            <person name="Broders K.D."/>
        </authorList>
    </citation>
    <scope>NUCLEOTIDE SEQUENCE [LARGE SCALE GENOMIC DNA]</scope>
    <source>
        <strain evidence="11 12">Clav52</strain>
    </source>
</reference>
<evidence type="ECO:0000256" key="4">
    <source>
        <dbReference type="ARBA" id="ARBA00022750"/>
    </source>
</evidence>
<gene>
    <name evidence="11" type="ORF">E4U09_000683</name>
</gene>
<dbReference type="Proteomes" id="UP000707071">
    <property type="component" value="Unassembled WGS sequence"/>
</dbReference>
<feature type="compositionally biased region" description="Low complexity" evidence="8">
    <location>
        <begin position="548"/>
        <end position="561"/>
    </location>
</feature>
<sequence length="902" mass="94014">MVSSLLSLAVLPLVAQAIRVPMDNKMRQEPGMLRYPITVNSGAPSKHIHRRQQDVAVHAQQSGFFYSIELQVGTPPQPVSVNFDTGSAELWINPVCSKSSDPASCQSYGRFNGSQTYVDTNITNRINYGTGFAQLEYGYDYVQIGSAKLSQQLFGVATDSEFAVTGIMGAGPQLKGWTSDYPMILDNMVSQKFIKSRAFSLDIRSIESARGSVVFGGIDTKKFSGYLEKRPIIPAADSPDKLTRYWVYLDGVSITKNDGSNTVIFDQVNGQPVLLDSGYTVSSLSTDHFNKIKDAFPGVTPPPSDDNSGLYRVPCNVGQQNGTVNFKFGKTEINVPFNDFIWKQSADLCVLGVIPDDKFPVLGDTFLRAAYVVYDMDNRQVHVGNNEDCGSSLLAIGSGPDAVPSVQGDCGKPVSMSSSTQPATTTTTTMASSSAPLLLMNTTTTAMSAPMSLSVTNATITTSSSQPATTSASTTRTIAYSSNSTTINTSASSAAAAQPIDGSNTSLTQSDAASASTLPLIPAGRNNTAIYTSAAAAVTTGNQKDIMATSSSTNSASSNSNDIGNLATELPAQPTGSNSNDSGNLATELPAQSTGSNSNDSGNLATELPAQPTGSNSNDSGNLATELPAQPTGSNSNDSGNLATDLTAQPTGKPFPTVPTMARYNDTSAGANATTLTLTYTTTRLHTITACPAYVTDCPVGSVTTETIVAVKTWCPGNAGKTTPQLPAITPMPSNSVPSCPGPDCQKGKVTKHITSKVYVCPESTAVFIVPLTHDCMNNEAGCKPGDKVVNTYTVTIEPHVMIDKPTPIPGCGTECIMPPAVQTLPPKTLPAVQPPAMTTPAEVPQSPAGPAPTADIGTITGFVSTTTAYNSPPITAGAATSSRMSAVVGAVVLGALAMVAW</sequence>
<evidence type="ECO:0000256" key="8">
    <source>
        <dbReference type="SAM" id="MobiDB-lite"/>
    </source>
</evidence>
<feature type="compositionally biased region" description="Polar residues" evidence="8">
    <location>
        <begin position="631"/>
        <end position="650"/>
    </location>
</feature>
<feature type="chain" id="PRO_5040362233" description="Peptidase A1 domain-containing protein" evidence="9">
    <location>
        <begin position="18"/>
        <end position="902"/>
    </location>
</feature>
<evidence type="ECO:0000313" key="12">
    <source>
        <dbReference type="Proteomes" id="UP000707071"/>
    </source>
</evidence>
<dbReference type="GO" id="GO:0004190">
    <property type="term" value="F:aspartic-type endopeptidase activity"/>
    <property type="evidence" value="ECO:0007669"/>
    <property type="project" value="UniProtKB-KW"/>
</dbReference>
<feature type="active site" evidence="6">
    <location>
        <position position="84"/>
    </location>
</feature>
<evidence type="ECO:0000256" key="2">
    <source>
        <dbReference type="ARBA" id="ARBA00022670"/>
    </source>
</evidence>
<keyword evidence="12" id="KW-1185">Reference proteome</keyword>
<dbReference type="EMBL" id="SRRH01000012">
    <property type="protein sequence ID" value="KAG6303198.1"/>
    <property type="molecule type" value="Genomic_DNA"/>
</dbReference>
<evidence type="ECO:0000256" key="7">
    <source>
        <dbReference type="PIRSR" id="PIRSR601461-2"/>
    </source>
</evidence>
<dbReference type="Pfam" id="PF00026">
    <property type="entry name" value="Asp"/>
    <property type="match status" value="1"/>
</dbReference>
<evidence type="ECO:0000256" key="5">
    <source>
        <dbReference type="ARBA" id="ARBA00022801"/>
    </source>
</evidence>
<protein>
    <recommendedName>
        <fullName evidence="10">Peptidase A1 domain-containing protein</fullName>
    </recommendedName>
</protein>
<keyword evidence="3 9" id="KW-0732">Signal</keyword>
<evidence type="ECO:0000256" key="3">
    <source>
        <dbReference type="ARBA" id="ARBA00022729"/>
    </source>
</evidence>
<feature type="domain" description="Peptidase A1" evidence="10">
    <location>
        <begin position="66"/>
        <end position="384"/>
    </location>
</feature>
<accession>A0A9P7QQL3</accession>
<evidence type="ECO:0000256" key="1">
    <source>
        <dbReference type="ARBA" id="ARBA00007447"/>
    </source>
</evidence>
<keyword evidence="5" id="KW-0378">Hydrolase</keyword>
<feature type="active site" evidence="6">
    <location>
        <position position="276"/>
    </location>
</feature>
<feature type="region of interest" description="Disordered" evidence="8">
    <location>
        <begin position="405"/>
        <end position="431"/>
    </location>
</feature>
<dbReference type="PANTHER" id="PTHR47966:SF65">
    <property type="entry name" value="ASPARTIC-TYPE ENDOPEPTIDASE"/>
    <property type="match status" value="1"/>
</dbReference>
<evidence type="ECO:0000313" key="11">
    <source>
        <dbReference type="EMBL" id="KAG6303198.1"/>
    </source>
</evidence>
<evidence type="ECO:0000256" key="9">
    <source>
        <dbReference type="SAM" id="SignalP"/>
    </source>
</evidence>
<feature type="disulfide bond" evidence="7">
    <location>
        <begin position="315"/>
        <end position="349"/>
    </location>
</feature>
<keyword evidence="2" id="KW-0645">Protease</keyword>
<proteinExistence type="inferred from homology"/>